<dbReference type="Pfam" id="PF13174">
    <property type="entry name" value="TPR_6"/>
    <property type="match status" value="1"/>
</dbReference>
<dbReference type="InterPro" id="IPR019734">
    <property type="entry name" value="TPR_rpt"/>
</dbReference>
<evidence type="ECO:0000256" key="1">
    <source>
        <dbReference type="PROSITE-ProRule" id="PRU00339"/>
    </source>
</evidence>
<keyword evidence="3" id="KW-1185">Reference proteome</keyword>
<reference evidence="3" key="1">
    <citation type="journal article" date="2019" name="Int. J. Syst. Evol. Microbiol.">
        <title>The Global Catalogue of Microorganisms (GCM) 10K type strain sequencing project: providing services to taxonomists for standard genome sequencing and annotation.</title>
        <authorList>
            <consortium name="The Broad Institute Genomics Platform"/>
            <consortium name="The Broad Institute Genome Sequencing Center for Infectious Disease"/>
            <person name="Wu L."/>
            <person name="Ma J."/>
        </authorList>
    </citation>
    <scope>NUCLEOTIDE SEQUENCE [LARGE SCALE GENOMIC DNA]</scope>
    <source>
        <strain evidence="3">KCTC 12848</strain>
    </source>
</reference>
<dbReference type="Proteomes" id="UP001597425">
    <property type="component" value="Unassembled WGS sequence"/>
</dbReference>
<evidence type="ECO:0000313" key="2">
    <source>
        <dbReference type="EMBL" id="MFD2309107.1"/>
    </source>
</evidence>
<dbReference type="EMBL" id="JBHUJD010000001">
    <property type="protein sequence ID" value="MFD2309107.1"/>
    <property type="molecule type" value="Genomic_DNA"/>
</dbReference>
<dbReference type="PROSITE" id="PS50005">
    <property type="entry name" value="TPR"/>
    <property type="match status" value="1"/>
</dbReference>
<comment type="caution">
    <text evidence="2">The sequence shown here is derived from an EMBL/GenBank/DDBJ whole genome shotgun (WGS) entry which is preliminary data.</text>
</comment>
<dbReference type="Gene3D" id="1.25.40.10">
    <property type="entry name" value="Tetratricopeptide repeat domain"/>
    <property type="match status" value="1"/>
</dbReference>
<name>A0ABW5E6W9_9GAMM</name>
<feature type="repeat" description="TPR" evidence="1">
    <location>
        <begin position="50"/>
        <end position="83"/>
    </location>
</feature>
<organism evidence="2 3">
    <name type="scientific">Microbulbifer halophilus</name>
    <dbReference type="NCBI Taxonomy" id="453963"/>
    <lineage>
        <taxon>Bacteria</taxon>
        <taxon>Pseudomonadati</taxon>
        <taxon>Pseudomonadota</taxon>
        <taxon>Gammaproteobacteria</taxon>
        <taxon>Cellvibrionales</taxon>
        <taxon>Microbulbiferaceae</taxon>
        <taxon>Microbulbifer</taxon>
    </lineage>
</organism>
<dbReference type="InterPro" id="IPR011990">
    <property type="entry name" value="TPR-like_helical_dom_sf"/>
</dbReference>
<proteinExistence type="predicted"/>
<dbReference type="RefSeq" id="WP_265721041.1">
    <property type="nucleotide sequence ID" value="NZ_JAPIVK010000008.1"/>
</dbReference>
<gene>
    <name evidence="2" type="ORF">ACFSKX_01640</name>
</gene>
<dbReference type="SUPFAM" id="SSF48452">
    <property type="entry name" value="TPR-like"/>
    <property type="match status" value="1"/>
</dbReference>
<dbReference type="Pfam" id="PF13432">
    <property type="entry name" value="TPR_16"/>
    <property type="match status" value="1"/>
</dbReference>
<accession>A0ABW5E6W9</accession>
<sequence>MASLLGLVSAAPMAQAQDDFARGTAAFKSGEYRRALALFETERRRGGSSAKLTYNIGVSHFKLGDYAEAGRWFERLLEYPQWRDLARFQLGLVAEKGGDSARAREHYRAVQARAESDRLRALSGKRLAALAPSEPRTATASRQWTALASASAGFTDNAFALQDELLVDSTLAEDRYSEVFAWGQYRLAGTADNGWRLQGFAYRRGYAEYDSLDIDSYNLGVSRDLSWNGWRLELGAAAESTSLGGESLARTTRFTGRLQRAFAGNRVSLAYLPGHYSGGSDYRHLDGWRHRVEAKLARPLGRATVNALYRLDIDDRADLERDNGDFYSYSPTRHSAAVELEWPLRDNWTLSAGVEYRTSDYDGLNTLTDTDGTAKEKAREGERVKSWLESQLYLSPRLRLAGKVSIADNEENFALYTHDRTEASLGLRYTF</sequence>
<protein>
    <submittedName>
        <fullName evidence="2">Tetratricopeptide repeat protein</fullName>
    </submittedName>
</protein>
<evidence type="ECO:0000313" key="3">
    <source>
        <dbReference type="Proteomes" id="UP001597425"/>
    </source>
</evidence>
<dbReference type="SUPFAM" id="SSF56935">
    <property type="entry name" value="Porins"/>
    <property type="match status" value="1"/>
</dbReference>
<keyword evidence="1" id="KW-0802">TPR repeat</keyword>